<dbReference type="SMART" id="SM00343">
    <property type="entry name" value="ZnF_C2HC"/>
    <property type="match status" value="1"/>
</dbReference>
<dbReference type="EMBL" id="JABSTU010000008">
    <property type="protein sequence ID" value="KAH8023288.1"/>
    <property type="molecule type" value="Genomic_DNA"/>
</dbReference>
<evidence type="ECO:0000313" key="5">
    <source>
        <dbReference type="Proteomes" id="UP000821866"/>
    </source>
</evidence>
<reference evidence="4" key="2">
    <citation type="submission" date="2021-09" db="EMBL/GenBank/DDBJ databases">
        <authorList>
            <person name="Jia N."/>
            <person name="Wang J."/>
            <person name="Shi W."/>
            <person name="Du L."/>
            <person name="Sun Y."/>
            <person name="Zhan W."/>
            <person name="Jiang J."/>
            <person name="Wang Q."/>
            <person name="Zhang B."/>
            <person name="Ji P."/>
            <person name="Sakyi L.B."/>
            <person name="Cui X."/>
            <person name="Yuan T."/>
            <person name="Jiang B."/>
            <person name="Yang W."/>
            <person name="Lam T.T.-Y."/>
            <person name="Chang Q."/>
            <person name="Ding S."/>
            <person name="Wang X."/>
            <person name="Zhu J."/>
            <person name="Ruan X."/>
            <person name="Zhao L."/>
            <person name="Wei J."/>
            <person name="Que T."/>
            <person name="Du C."/>
            <person name="Cheng J."/>
            <person name="Dai P."/>
            <person name="Han X."/>
            <person name="Huang E."/>
            <person name="Gao Y."/>
            <person name="Liu J."/>
            <person name="Shao H."/>
            <person name="Ye R."/>
            <person name="Li L."/>
            <person name="Wei W."/>
            <person name="Wang X."/>
            <person name="Wang C."/>
            <person name="Huo Q."/>
            <person name="Li W."/>
            <person name="Guo W."/>
            <person name="Chen H."/>
            <person name="Chen S."/>
            <person name="Zhou L."/>
            <person name="Zhou L."/>
            <person name="Ni X."/>
            <person name="Tian J."/>
            <person name="Zhou Y."/>
            <person name="Sheng Y."/>
            <person name="Liu T."/>
            <person name="Pan Y."/>
            <person name="Xia L."/>
            <person name="Li J."/>
            <person name="Zhao F."/>
            <person name="Cao W."/>
        </authorList>
    </citation>
    <scope>NUCLEOTIDE SEQUENCE</scope>
    <source>
        <strain evidence="4">Rmic-2018</strain>
        <tissue evidence="4">Larvae</tissue>
    </source>
</reference>
<evidence type="ECO:0000313" key="4">
    <source>
        <dbReference type="EMBL" id="KAH8023288.1"/>
    </source>
</evidence>
<dbReference type="Proteomes" id="UP000821866">
    <property type="component" value="Chromosome 6"/>
</dbReference>
<keyword evidence="1" id="KW-0862">Zinc</keyword>
<organism evidence="4 5">
    <name type="scientific">Rhipicephalus microplus</name>
    <name type="common">Cattle tick</name>
    <name type="synonym">Boophilus microplus</name>
    <dbReference type="NCBI Taxonomy" id="6941"/>
    <lineage>
        <taxon>Eukaryota</taxon>
        <taxon>Metazoa</taxon>
        <taxon>Ecdysozoa</taxon>
        <taxon>Arthropoda</taxon>
        <taxon>Chelicerata</taxon>
        <taxon>Arachnida</taxon>
        <taxon>Acari</taxon>
        <taxon>Parasitiformes</taxon>
        <taxon>Ixodida</taxon>
        <taxon>Ixodoidea</taxon>
        <taxon>Ixodidae</taxon>
        <taxon>Rhipicephalinae</taxon>
        <taxon>Rhipicephalus</taxon>
        <taxon>Boophilus</taxon>
    </lineage>
</organism>
<feature type="domain" description="CCHC-type" evidence="3">
    <location>
        <begin position="149"/>
        <end position="162"/>
    </location>
</feature>
<dbReference type="GO" id="GO:0008270">
    <property type="term" value="F:zinc ion binding"/>
    <property type="evidence" value="ECO:0007669"/>
    <property type="project" value="UniProtKB-KW"/>
</dbReference>
<name>A0A9J6DN04_RHIMP</name>
<dbReference type="Gene3D" id="4.10.60.10">
    <property type="entry name" value="Zinc finger, CCHC-type"/>
    <property type="match status" value="1"/>
</dbReference>
<gene>
    <name evidence="4" type="ORF">HPB51_011731</name>
</gene>
<accession>A0A9J6DN04</accession>
<dbReference type="GO" id="GO:0003676">
    <property type="term" value="F:nucleic acid binding"/>
    <property type="evidence" value="ECO:0007669"/>
    <property type="project" value="InterPro"/>
</dbReference>
<sequence length="390" mass="43900">MSSSAPINAAAIPEDQSSLRDLIREIVREELQKFRNPVAQTPVASVAELVRHEIRHAFSTAGPGDEHRPMSYADAVRRSPSGTSPPYHPVPTAPWSPRQEQTLSRPPSQPTYHQASTAAPWTSSQEGRLRRPPLRRTDAWRTIDRRPLCFNCGGAGHIARHCWHRNDSFRQLRTWSDDRRANEEYIPRREDASFHGARSHFYEYRTSDEEAIPTRQPGTNQCFLTRHFIVLELGYAGKPLSRITLRSAVQGRSVVLQASCCMAVAERALGFRHLSANPDKLLVTATDAASLEYHLPDRSPLTIDSAGPQGARRRLLVLRARTSRSSEALRFKGNVTWLGAVVGSVMRKLRSELPESRARAERGLVEELSMLQRRLQQCDSVGEFFDTLSI</sequence>
<proteinExistence type="predicted"/>
<dbReference type="VEuPathDB" id="VectorBase:LOC119171554"/>
<protein>
    <recommendedName>
        <fullName evidence="3">CCHC-type domain-containing protein</fullName>
    </recommendedName>
</protein>
<feature type="region of interest" description="Disordered" evidence="2">
    <location>
        <begin position="59"/>
        <end position="137"/>
    </location>
</feature>
<comment type="caution">
    <text evidence="4">The sequence shown here is derived from an EMBL/GenBank/DDBJ whole genome shotgun (WGS) entry which is preliminary data.</text>
</comment>
<feature type="compositionally biased region" description="Polar residues" evidence="2">
    <location>
        <begin position="98"/>
        <end position="126"/>
    </location>
</feature>
<keyword evidence="1" id="KW-0863">Zinc-finger</keyword>
<evidence type="ECO:0000259" key="3">
    <source>
        <dbReference type="PROSITE" id="PS50158"/>
    </source>
</evidence>
<keyword evidence="5" id="KW-1185">Reference proteome</keyword>
<dbReference type="InterPro" id="IPR001878">
    <property type="entry name" value="Znf_CCHC"/>
</dbReference>
<keyword evidence="1" id="KW-0479">Metal-binding</keyword>
<dbReference type="AlphaFoldDB" id="A0A9J6DN04"/>
<evidence type="ECO:0000256" key="2">
    <source>
        <dbReference type="SAM" id="MobiDB-lite"/>
    </source>
</evidence>
<reference evidence="4" key="1">
    <citation type="journal article" date="2020" name="Cell">
        <title>Large-Scale Comparative Analyses of Tick Genomes Elucidate Their Genetic Diversity and Vector Capacities.</title>
        <authorList>
            <consortium name="Tick Genome and Microbiome Consortium (TIGMIC)"/>
            <person name="Jia N."/>
            <person name="Wang J."/>
            <person name="Shi W."/>
            <person name="Du L."/>
            <person name="Sun Y."/>
            <person name="Zhan W."/>
            <person name="Jiang J.F."/>
            <person name="Wang Q."/>
            <person name="Zhang B."/>
            <person name="Ji P."/>
            <person name="Bell-Sakyi L."/>
            <person name="Cui X.M."/>
            <person name="Yuan T.T."/>
            <person name="Jiang B.G."/>
            <person name="Yang W.F."/>
            <person name="Lam T.T."/>
            <person name="Chang Q.C."/>
            <person name="Ding S.J."/>
            <person name="Wang X.J."/>
            <person name="Zhu J.G."/>
            <person name="Ruan X.D."/>
            <person name="Zhao L."/>
            <person name="Wei J.T."/>
            <person name="Ye R.Z."/>
            <person name="Que T.C."/>
            <person name="Du C.H."/>
            <person name="Zhou Y.H."/>
            <person name="Cheng J.X."/>
            <person name="Dai P.F."/>
            <person name="Guo W.B."/>
            <person name="Han X.H."/>
            <person name="Huang E.J."/>
            <person name="Li L.F."/>
            <person name="Wei W."/>
            <person name="Gao Y.C."/>
            <person name="Liu J.Z."/>
            <person name="Shao H.Z."/>
            <person name="Wang X."/>
            <person name="Wang C.C."/>
            <person name="Yang T.C."/>
            <person name="Huo Q.B."/>
            <person name="Li W."/>
            <person name="Chen H.Y."/>
            <person name="Chen S.E."/>
            <person name="Zhou L.G."/>
            <person name="Ni X.B."/>
            <person name="Tian J.H."/>
            <person name="Sheng Y."/>
            <person name="Liu T."/>
            <person name="Pan Y.S."/>
            <person name="Xia L.Y."/>
            <person name="Li J."/>
            <person name="Zhao F."/>
            <person name="Cao W.C."/>
        </authorList>
    </citation>
    <scope>NUCLEOTIDE SEQUENCE</scope>
    <source>
        <strain evidence="4">Rmic-2018</strain>
    </source>
</reference>
<dbReference type="InterPro" id="IPR036875">
    <property type="entry name" value="Znf_CCHC_sf"/>
</dbReference>
<dbReference type="Pfam" id="PF00098">
    <property type="entry name" value="zf-CCHC"/>
    <property type="match status" value="1"/>
</dbReference>
<dbReference type="SUPFAM" id="SSF57756">
    <property type="entry name" value="Retrovirus zinc finger-like domains"/>
    <property type="match status" value="1"/>
</dbReference>
<evidence type="ECO:0000256" key="1">
    <source>
        <dbReference type="PROSITE-ProRule" id="PRU00047"/>
    </source>
</evidence>
<dbReference type="PROSITE" id="PS50158">
    <property type="entry name" value="ZF_CCHC"/>
    <property type="match status" value="1"/>
</dbReference>